<evidence type="ECO:0000313" key="4">
    <source>
        <dbReference type="EMBL" id="SAM58446.1"/>
    </source>
</evidence>
<evidence type="ECO:0000256" key="2">
    <source>
        <dbReference type="SAM" id="Phobius"/>
    </source>
</evidence>
<keyword evidence="2" id="KW-0472">Membrane</keyword>
<keyword evidence="3" id="KW-0732">Signal</keyword>
<evidence type="ECO:0000256" key="1">
    <source>
        <dbReference type="SAM" id="MobiDB-lite"/>
    </source>
</evidence>
<feature type="chain" id="PRO_5009663924" description="Transmembrane protein" evidence="3">
    <location>
        <begin position="21"/>
        <end position="251"/>
    </location>
</feature>
<feature type="region of interest" description="Disordered" evidence="1">
    <location>
        <begin position="154"/>
        <end position="179"/>
    </location>
</feature>
<gene>
    <name evidence="4" type="ORF">UBRO_01190</name>
</gene>
<reference evidence="5" key="1">
    <citation type="submission" date="2016-04" db="EMBL/GenBank/DDBJ databases">
        <authorList>
            <person name="Guldener U."/>
            <person name="Guldener U."/>
        </authorList>
    </citation>
    <scope>NUCLEOTIDE SEQUENCE [LARGE SCALE GENOMIC DNA]</scope>
    <source>
        <strain evidence="5">UB2112</strain>
    </source>
</reference>
<proteinExistence type="predicted"/>
<accession>A0A1K0FUN1</accession>
<dbReference type="Proteomes" id="UP000179920">
    <property type="component" value="Chromosome I"/>
</dbReference>
<keyword evidence="2" id="KW-1133">Transmembrane helix</keyword>
<organism evidence="4 5">
    <name type="scientific">Ustilago bromivora</name>
    <dbReference type="NCBI Taxonomy" id="307758"/>
    <lineage>
        <taxon>Eukaryota</taxon>
        <taxon>Fungi</taxon>
        <taxon>Dikarya</taxon>
        <taxon>Basidiomycota</taxon>
        <taxon>Ustilaginomycotina</taxon>
        <taxon>Ustilaginomycetes</taxon>
        <taxon>Ustilaginales</taxon>
        <taxon>Ustilaginaceae</taxon>
        <taxon>Ustilago</taxon>
    </lineage>
</organism>
<dbReference type="AlphaFoldDB" id="A0A1K0FUN1"/>
<name>A0A1K0FUN1_9BASI</name>
<protein>
    <recommendedName>
        <fullName evidence="6">Transmembrane protein</fullName>
    </recommendedName>
</protein>
<evidence type="ECO:0008006" key="6">
    <source>
        <dbReference type="Google" id="ProtNLM"/>
    </source>
</evidence>
<dbReference type="EMBL" id="LT558117">
    <property type="protein sequence ID" value="SAM58446.1"/>
    <property type="molecule type" value="Genomic_DNA"/>
</dbReference>
<feature type="transmembrane region" description="Helical" evidence="2">
    <location>
        <begin position="68"/>
        <end position="90"/>
    </location>
</feature>
<dbReference type="OrthoDB" id="2553336at2759"/>
<evidence type="ECO:0000313" key="5">
    <source>
        <dbReference type="Proteomes" id="UP000179920"/>
    </source>
</evidence>
<evidence type="ECO:0000256" key="3">
    <source>
        <dbReference type="SAM" id="SignalP"/>
    </source>
</evidence>
<dbReference type="PROSITE" id="PS51257">
    <property type="entry name" value="PROKAR_LIPOPROTEIN"/>
    <property type="match status" value="1"/>
</dbReference>
<feature type="signal peptide" evidence="3">
    <location>
        <begin position="1"/>
        <end position="20"/>
    </location>
</feature>
<sequence length="251" mass="27488">MKAILTLYTILLTLSCLTHALPLSAPPLSAENSLSSSIRTFESAWSHLDSAFEKAEAKGKAFATRERWATGIAAGLSVLGTAGYIASSAIPRIVKAKKEHLLKLQSQLASKRKSMVRRNLEEALAKDGESFYLALRQSSSERLEDFDHEELLKPHTPMNLQRSASAPSPGGDKREWGRRNTYRVQEDIRTHDRLEAVEQAILGIKRKQHEETKRSRFQKVLLGATVLSAVGGLASAGLSVQNAVEAAEGKS</sequence>
<keyword evidence="2" id="KW-0812">Transmembrane</keyword>